<protein>
    <submittedName>
        <fullName evidence="1">Uncharacterized protein</fullName>
    </submittedName>
</protein>
<accession>B6UEE5</accession>
<name>B6UEE5_MAIZE</name>
<evidence type="ECO:0000313" key="1">
    <source>
        <dbReference type="EMBL" id="ACG47728.1"/>
    </source>
</evidence>
<sequence>MVGGIRHAWGQGNSGKFLNRLPFCRVRKSHTGLRPYRGATRPGIHHHPLYHRPPPFQCLVIWPPRPPFITCEFSHSRGGDRTDNFF</sequence>
<reference evidence="1" key="1">
    <citation type="journal article" date="2009" name="Plant Mol. Biol.">
        <title>Insights into corn genes derived from large-scale cDNA sequencing.</title>
        <authorList>
            <person name="Alexandrov N.N."/>
            <person name="Brover V.V."/>
            <person name="Freidin S."/>
            <person name="Troukhan M.E."/>
            <person name="Tatarinova T.V."/>
            <person name="Zhang H."/>
            <person name="Swaller T.J."/>
            <person name="Lu Y.P."/>
            <person name="Bouck J."/>
            <person name="Flavell R.B."/>
            <person name="Feldmann K.A."/>
        </authorList>
    </citation>
    <scope>NUCLEOTIDE SEQUENCE</scope>
</reference>
<dbReference type="EMBL" id="EU975610">
    <property type="protein sequence ID" value="ACG47728.1"/>
    <property type="molecule type" value="mRNA"/>
</dbReference>
<proteinExistence type="evidence at transcript level"/>
<dbReference type="AlphaFoldDB" id="B6UEE5"/>
<organism evidence="1">
    <name type="scientific">Zea mays</name>
    <name type="common">Maize</name>
    <dbReference type="NCBI Taxonomy" id="4577"/>
    <lineage>
        <taxon>Eukaryota</taxon>
        <taxon>Viridiplantae</taxon>
        <taxon>Streptophyta</taxon>
        <taxon>Embryophyta</taxon>
        <taxon>Tracheophyta</taxon>
        <taxon>Spermatophyta</taxon>
        <taxon>Magnoliopsida</taxon>
        <taxon>Liliopsida</taxon>
        <taxon>Poales</taxon>
        <taxon>Poaceae</taxon>
        <taxon>PACMAD clade</taxon>
        <taxon>Panicoideae</taxon>
        <taxon>Andropogonodae</taxon>
        <taxon>Andropogoneae</taxon>
        <taxon>Tripsacinae</taxon>
        <taxon>Zea</taxon>
    </lineage>
</organism>